<evidence type="ECO:0000256" key="2">
    <source>
        <dbReference type="ARBA" id="ARBA00022723"/>
    </source>
</evidence>
<dbReference type="InterPro" id="IPR002731">
    <property type="entry name" value="ATPase_BadF"/>
</dbReference>
<dbReference type="RefSeq" id="WP_011018632.1">
    <property type="nucleotide sequence ID" value="NC_003551.1"/>
</dbReference>
<dbReference type="InterPro" id="IPR051805">
    <property type="entry name" value="Dehydratase_Activator_Redct"/>
</dbReference>
<dbReference type="EnsemblBacteria" id="AAM01477">
    <property type="protein sequence ID" value="AAM01477"/>
    <property type="gene ID" value="MK0260"/>
</dbReference>
<dbReference type="GO" id="GO:0051536">
    <property type="term" value="F:iron-sulfur cluster binding"/>
    <property type="evidence" value="ECO:0007669"/>
    <property type="project" value="UniProtKB-KW"/>
</dbReference>
<gene>
    <name evidence="6" type="ordered locus">MK0260</name>
</gene>
<feature type="domain" description="ATPase BadF/BadG/BcrA/BcrD type" evidence="5">
    <location>
        <begin position="4"/>
        <end position="247"/>
    </location>
</feature>
<keyword evidence="7" id="KW-1185">Reference proteome</keyword>
<organism evidence="6 7">
    <name type="scientific">Methanopyrus kandleri (strain AV19 / DSM 6324 / JCM 9639 / NBRC 100938)</name>
    <dbReference type="NCBI Taxonomy" id="190192"/>
    <lineage>
        <taxon>Archaea</taxon>
        <taxon>Methanobacteriati</taxon>
        <taxon>Methanobacteriota</taxon>
        <taxon>Methanomada group</taxon>
        <taxon>Methanopyri</taxon>
        <taxon>Methanopyrales</taxon>
        <taxon>Methanopyraceae</taxon>
        <taxon>Methanopyrus</taxon>
    </lineage>
</organism>
<proteinExistence type="predicted"/>
<evidence type="ECO:0000256" key="1">
    <source>
        <dbReference type="ARBA" id="ARBA00001966"/>
    </source>
</evidence>
<protein>
    <submittedName>
        <fullName evidence="6">Activator of 2-hydroxyglutaryl-CoA dehydratase, contains a HSP70-class ATPase domain</fullName>
    </submittedName>
</protein>
<dbReference type="NCBIfam" id="TIGR00241">
    <property type="entry name" value="CoA_E_activ"/>
    <property type="match status" value="1"/>
</dbReference>
<dbReference type="FunCoup" id="F1SVG9">
    <property type="interactions" value="1"/>
</dbReference>
<keyword evidence="3" id="KW-0408">Iron</keyword>
<dbReference type="GO" id="GO:0046872">
    <property type="term" value="F:metal ion binding"/>
    <property type="evidence" value="ECO:0007669"/>
    <property type="project" value="UniProtKB-KW"/>
</dbReference>
<dbReference type="Pfam" id="PF01869">
    <property type="entry name" value="BcrAD_BadFG"/>
    <property type="match status" value="1"/>
</dbReference>
<dbReference type="InParanoid" id="F1SVG9"/>
<dbReference type="GeneID" id="1477563"/>
<dbReference type="HOGENOM" id="CLU_066597_0_0_2"/>
<dbReference type="OrthoDB" id="114976at2157"/>
<name>F1SVG9_METKA</name>
<dbReference type="AlphaFoldDB" id="F1SVG9"/>
<dbReference type="InterPro" id="IPR008275">
    <property type="entry name" value="CoA_E_activase_dom"/>
</dbReference>
<evidence type="ECO:0000256" key="4">
    <source>
        <dbReference type="ARBA" id="ARBA00023014"/>
    </source>
</evidence>
<evidence type="ECO:0000313" key="6">
    <source>
        <dbReference type="EMBL" id="AAM01477.1"/>
    </source>
</evidence>
<keyword evidence="2" id="KW-0479">Metal-binding</keyword>
<dbReference type="Proteomes" id="UP000001826">
    <property type="component" value="Chromosome"/>
</dbReference>
<comment type="cofactor">
    <cofactor evidence="1">
        <name>[4Fe-4S] cluster</name>
        <dbReference type="ChEBI" id="CHEBI:49883"/>
    </cofactor>
</comment>
<keyword evidence="4" id="KW-0411">Iron-sulfur</keyword>
<accession>F1SVG9</accession>
<dbReference type="PANTHER" id="PTHR32329:SF2">
    <property type="entry name" value="BIFUNCTIONAL PROTEIN [INCLUDES 2-HYDROXYACYL-COA DEHYDRATASE (N-TER) AND ITS ACTIVATOR DOMAIN (C_TERM)"/>
    <property type="match status" value="1"/>
</dbReference>
<evidence type="ECO:0000256" key="3">
    <source>
        <dbReference type="ARBA" id="ARBA00023004"/>
    </source>
</evidence>
<dbReference type="PANTHER" id="PTHR32329">
    <property type="entry name" value="BIFUNCTIONAL PROTEIN [INCLUDES 2-HYDROXYACYL-COA DEHYDRATASE (N-TER) AND ITS ACTIVATOR DOMAIN (C_TERM)-RELATED"/>
    <property type="match status" value="1"/>
</dbReference>
<dbReference type="PATRIC" id="fig|190192.8.peg.263"/>
<dbReference type="CDD" id="cd24109">
    <property type="entry name" value="ASKHA_NBD_YjiL-like"/>
    <property type="match status" value="1"/>
</dbReference>
<dbReference type="InterPro" id="IPR043129">
    <property type="entry name" value="ATPase_NBD"/>
</dbReference>
<sequence length="251" mass="26691">MRVLGVDAGSSHLKCAIVEDGSLEDHTVVESTGPVKKVLRRALDELGAGIDEFDVTAVTGYGREALSDEFDETVPELPAVALGASQLVEGARTVIDVGGQDTKVMKVEDGKVVDFQVNDKCAAGTGRFVENVCRRLGIEMSEVDEHASGADDPVKINSMCAVFAETEVISLVNRGIDVERILLGVLDSVAERVATMIDKVSPEPEVVLVGGMARCRVFAELLSDRLEMGINVPNEAHVAGAFGAALWVLEK</sequence>
<evidence type="ECO:0000313" key="7">
    <source>
        <dbReference type="Proteomes" id="UP000001826"/>
    </source>
</evidence>
<dbReference type="EMBL" id="AE009439">
    <property type="protein sequence ID" value="AAM01477.1"/>
    <property type="molecule type" value="Genomic_DNA"/>
</dbReference>
<dbReference type="PaxDb" id="190192-MK0260"/>
<dbReference type="SUPFAM" id="SSF53067">
    <property type="entry name" value="Actin-like ATPase domain"/>
    <property type="match status" value="1"/>
</dbReference>
<dbReference type="STRING" id="190192.MK0260"/>
<reference evidence="6 7" key="1">
    <citation type="journal article" date="2002" name="Proc. Natl. Acad. Sci. U.S.A.">
        <title>The complete genome of hyperthermophile Methanopyrus kandleri AV19 and monophyly of archaeal methanogens.</title>
        <authorList>
            <person name="Slesarev A.I."/>
            <person name="Mezhevaya K.V."/>
            <person name="Makarova K.S."/>
            <person name="Polushin N.N."/>
            <person name="Shcherbinina O.V."/>
            <person name="Shakhova V.V."/>
            <person name="Belova G.I."/>
            <person name="Aravind L."/>
            <person name="Natale D.A."/>
            <person name="Rogozin I.B."/>
            <person name="Tatusov R.L."/>
            <person name="Wolf Y.I."/>
            <person name="Stetter K.O."/>
            <person name="Malykh A.G."/>
            <person name="Koonin E.V."/>
            <person name="Kozyavkin S.A."/>
        </authorList>
    </citation>
    <scope>NUCLEOTIDE SEQUENCE [LARGE SCALE GENOMIC DNA]</scope>
    <source>
        <strain evidence="7">AV19 / DSM 6324 / JCM 9639 / NBRC 100938</strain>
    </source>
</reference>
<evidence type="ECO:0000259" key="5">
    <source>
        <dbReference type="Pfam" id="PF01869"/>
    </source>
</evidence>
<dbReference type="KEGG" id="mka:MK0260"/>
<dbReference type="Gene3D" id="3.30.420.40">
    <property type="match status" value="2"/>
</dbReference>